<accession>A0ABW1NHJ9</accession>
<feature type="region of interest" description="Disordered" evidence="1">
    <location>
        <begin position="25"/>
        <end position="50"/>
    </location>
</feature>
<sequence>MFAAVFILLAMVVTVVLFEITVNNRPRRRRPPSGTGVRPEAVLPEPAEAR</sequence>
<reference evidence="3" key="1">
    <citation type="journal article" date="2019" name="Int. J. Syst. Evol. Microbiol.">
        <title>The Global Catalogue of Microorganisms (GCM) 10K type strain sequencing project: providing services to taxonomists for standard genome sequencing and annotation.</title>
        <authorList>
            <consortium name="The Broad Institute Genomics Platform"/>
            <consortium name="The Broad Institute Genome Sequencing Center for Infectious Disease"/>
            <person name="Wu L."/>
            <person name="Ma J."/>
        </authorList>
    </citation>
    <scope>NUCLEOTIDE SEQUENCE [LARGE SCALE GENOMIC DNA]</scope>
    <source>
        <strain evidence="3">JCM 30346</strain>
    </source>
</reference>
<evidence type="ECO:0000313" key="3">
    <source>
        <dbReference type="Proteomes" id="UP001596137"/>
    </source>
</evidence>
<organism evidence="2 3">
    <name type="scientific">Sphaerisporangium aureirubrum</name>
    <dbReference type="NCBI Taxonomy" id="1544736"/>
    <lineage>
        <taxon>Bacteria</taxon>
        <taxon>Bacillati</taxon>
        <taxon>Actinomycetota</taxon>
        <taxon>Actinomycetes</taxon>
        <taxon>Streptosporangiales</taxon>
        <taxon>Streptosporangiaceae</taxon>
        <taxon>Sphaerisporangium</taxon>
    </lineage>
</organism>
<dbReference type="RefSeq" id="WP_380752235.1">
    <property type="nucleotide sequence ID" value="NZ_JBHSRF010000016.1"/>
</dbReference>
<evidence type="ECO:0000313" key="2">
    <source>
        <dbReference type="EMBL" id="MFC6082368.1"/>
    </source>
</evidence>
<name>A0ABW1NHJ9_9ACTN</name>
<keyword evidence="3" id="KW-1185">Reference proteome</keyword>
<dbReference type="EMBL" id="JBHSRF010000016">
    <property type="protein sequence ID" value="MFC6082368.1"/>
    <property type="molecule type" value="Genomic_DNA"/>
</dbReference>
<comment type="caution">
    <text evidence="2">The sequence shown here is derived from an EMBL/GenBank/DDBJ whole genome shotgun (WGS) entry which is preliminary data.</text>
</comment>
<evidence type="ECO:0000256" key="1">
    <source>
        <dbReference type="SAM" id="MobiDB-lite"/>
    </source>
</evidence>
<gene>
    <name evidence="2" type="ORF">ACFP1K_14475</name>
</gene>
<proteinExistence type="predicted"/>
<protein>
    <submittedName>
        <fullName evidence="2">Uncharacterized protein</fullName>
    </submittedName>
</protein>
<dbReference type="Proteomes" id="UP001596137">
    <property type="component" value="Unassembled WGS sequence"/>
</dbReference>